<dbReference type="AlphaFoldDB" id="A0A5Q2N462"/>
<dbReference type="Proteomes" id="UP000366051">
    <property type="component" value="Chromosome"/>
</dbReference>
<name>A0A5Q2N462_9FIRM</name>
<evidence type="ECO:0000256" key="1">
    <source>
        <dbReference type="SAM" id="Phobius"/>
    </source>
</evidence>
<keyword evidence="3" id="KW-1185">Reference proteome</keyword>
<evidence type="ECO:0000313" key="3">
    <source>
        <dbReference type="Proteomes" id="UP000366051"/>
    </source>
</evidence>
<sequence>MLSTLFFVLLFVILTHLWGAYLHFVGVGKRVGGQNLMNHMVGPPVVLPLIVATVATLDLLRLLQGDGL</sequence>
<protein>
    <submittedName>
        <fullName evidence="2">Putative membrane protein</fullName>
    </submittedName>
</protein>
<evidence type="ECO:0000313" key="2">
    <source>
        <dbReference type="EMBL" id="QGG48092.1"/>
    </source>
</evidence>
<dbReference type="KEGG" id="hcv:FTV88_1994"/>
<accession>A0A5Q2N462</accession>
<keyword evidence="1" id="KW-1133">Transmembrane helix</keyword>
<dbReference type="EMBL" id="CP045875">
    <property type="protein sequence ID" value="QGG48092.1"/>
    <property type="molecule type" value="Genomic_DNA"/>
</dbReference>
<keyword evidence="1" id="KW-0472">Membrane</keyword>
<reference evidence="3" key="1">
    <citation type="submission" date="2019-11" db="EMBL/GenBank/DDBJ databases">
        <title>Genome sequence of Heliorestis convoluta strain HH, an alkaliphilic and minimalistic phototrophic bacterium from a soda lake in Egypt.</title>
        <authorList>
            <person name="Dewey E.D."/>
            <person name="Stokes L.M."/>
            <person name="Burchell B.M."/>
            <person name="Shaffer K.N."/>
            <person name="Huntington A.M."/>
            <person name="Baker J.M."/>
            <person name="Nadendla S."/>
            <person name="Giglio M.G."/>
            <person name="Touchman J.W."/>
            <person name="Blankenship R.E."/>
            <person name="Madigan M.T."/>
            <person name="Sattley W.M."/>
        </authorList>
    </citation>
    <scope>NUCLEOTIDE SEQUENCE [LARGE SCALE GENOMIC DNA]</scope>
    <source>
        <strain evidence="3">HH</strain>
    </source>
</reference>
<gene>
    <name evidence="2" type="ORF">FTV88_1994</name>
</gene>
<proteinExistence type="predicted"/>
<organism evidence="2 3">
    <name type="scientific">Heliorestis convoluta</name>
    <dbReference type="NCBI Taxonomy" id="356322"/>
    <lineage>
        <taxon>Bacteria</taxon>
        <taxon>Bacillati</taxon>
        <taxon>Bacillota</taxon>
        <taxon>Clostridia</taxon>
        <taxon>Eubacteriales</taxon>
        <taxon>Heliobacteriaceae</taxon>
        <taxon>Heliorestis</taxon>
    </lineage>
</organism>
<keyword evidence="1" id="KW-0812">Transmembrane</keyword>
<feature type="transmembrane region" description="Helical" evidence="1">
    <location>
        <begin position="43"/>
        <end position="63"/>
    </location>
</feature>